<evidence type="ECO:0008006" key="4">
    <source>
        <dbReference type="Google" id="ProtNLM"/>
    </source>
</evidence>
<keyword evidence="1" id="KW-0472">Membrane</keyword>
<keyword evidence="1" id="KW-0812">Transmembrane</keyword>
<evidence type="ECO:0000256" key="1">
    <source>
        <dbReference type="SAM" id="Phobius"/>
    </source>
</evidence>
<dbReference type="AlphaFoldDB" id="A0A0C9SYN7"/>
<dbReference type="PANTHER" id="PTHR38848:SF3">
    <property type="entry name" value="G-PROTEIN COUPLED RECEPTORS FAMILY 3 PROFILE DOMAIN-CONTAINING PROTEIN"/>
    <property type="match status" value="1"/>
</dbReference>
<proteinExistence type="predicted"/>
<feature type="transmembrane region" description="Helical" evidence="1">
    <location>
        <begin position="242"/>
        <end position="264"/>
    </location>
</feature>
<evidence type="ECO:0000313" key="2">
    <source>
        <dbReference type="EMBL" id="KII85175.1"/>
    </source>
</evidence>
<evidence type="ECO:0000313" key="3">
    <source>
        <dbReference type="Proteomes" id="UP000053263"/>
    </source>
</evidence>
<dbReference type="Proteomes" id="UP000053263">
    <property type="component" value="Unassembled WGS sequence"/>
</dbReference>
<keyword evidence="3" id="KW-1185">Reference proteome</keyword>
<feature type="transmembrane region" description="Helical" evidence="1">
    <location>
        <begin position="212"/>
        <end position="236"/>
    </location>
</feature>
<feature type="transmembrane region" description="Helical" evidence="1">
    <location>
        <begin position="88"/>
        <end position="115"/>
    </location>
</feature>
<dbReference type="OrthoDB" id="3210850at2759"/>
<organism evidence="2 3">
    <name type="scientific">Plicaturopsis crispa FD-325 SS-3</name>
    <dbReference type="NCBI Taxonomy" id="944288"/>
    <lineage>
        <taxon>Eukaryota</taxon>
        <taxon>Fungi</taxon>
        <taxon>Dikarya</taxon>
        <taxon>Basidiomycota</taxon>
        <taxon>Agaricomycotina</taxon>
        <taxon>Agaricomycetes</taxon>
        <taxon>Agaricomycetidae</taxon>
        <taxon>Amylocorticiales</taxon>
        <taxon>Amylocorticiaceae</taxon>
        <taxon>Plicatura</taxon>
        <taxon>Plicaturopsis crispa</taxon>
    </lineage>
</organism>
<dbReference type="EMBL" id="KN832568">
    <property type="protein sequence ID" value="KII85175.1"/>
    <property type="molecule type" value="Genomic_DNA"/>
</dbReference>
<feature type="transmembrane region" description="Helical" evidence="1">
    <location>
        <begin position="20"/>
        <end position="38"/>
    </location>
</feature>
<name>A0A0C9SYN7_PLICR</name>
<dbReference type="PANTHER" id="PTHR38848">
    <property type="entry name" value="G-PROTEIN COUPLED RECEPTORS FAMILY 3 PROFILE DOMAIN-CONTAINING PROTEIN"/>
    <property type="match status" value="1"/>
</dbReference>
<keyword evidence="1" id="KW-1133">Transmembrane helix</keyword>
<feature type="transmembrane region" description="Helical" evidence="1">
    <location>
        <begin position="180"/>
        <end position="200"/>
    </location>
</feature>
<gene>
    <name evidence="2" type="ORF">PLICRDRAFT_45329</name>
</gene>
<sequence length="396" mass="43849">MAAAGPTGTAEIIFSSNGMQVLSAMIQFLGVSILAHCLSRRIYLAECSSISCIRQLPWTRLCVLAIFLDSWLFLFIGGILIFGVGLDIQNIACSLAIFSCIGFYASSKVFIYLFLLEKLHIVWSPISGVRRLKSPVYIVCAFTIVVYSAIIALLLVGRIHEFRPNGTCVIGLRPLASIPLVSYDLYVNILLTSLFLWPLFRSQHFNHKLRRVAMRTLVASGIALTTSTANILVLNLMHGKELGWVCLGSCGADVICNSVAIFWVTDRGVTPPTAAAAIRKVPVTLGIRRSLDSGMSPNMQMNHHSPEMAAINDRGAYFDHSTGSGPSRSNYSGDVPRVAYPGIRDHRPRLPSWFSSAHSDKPDTPEDMEVRVLSLFFLWCLYIRKKSWWLRASESC</sequence>
<feature type="transmembrane region" description="Helical" evidence="1">
    <location>
        <begin position="58"/>
        <end position="82"/>
    </location>
</feature>
<accession>A0A0C9SYN7</accession>
<reference evidence="2 3" key="1">
    <citation type="submission" date="2014-06" db="EMBL/GenBank/DDBJ databases">
        <title>Evolutionary Origins and Diversification of the Mycorrhizal Mutualists.</title>
        <authorList>
            <consortium name="DOE Joint Genome Institute"/>
            <consortium name="Mycorrhizal Genomics Consortium"/>
            <person name="Kohler A."/>
            <person name="Kuo A."/>
            <person name="Nagy L.G."/>
            <person name="Floudas D."/>
            <person name="Copeland A."/>
            <person name="Barry K.W."/>
            <person name="Cichocki N."/>
            <person name="Veneault-Fourrey C."/>
            <person name="LaButti K."/>
            <person name="Lindquist E.A."/>
            <person name="Lipzen A."/>
            <person name="Lundell T."/>
            <person name="Morin E."/>
            <person name="Murat C."/>
            <person name="Riley R."/>
            <person name="Ohm R."/>
            <person name="Sun H."/>
            <person name="Tunlid A."/>
            <person name="Henrissat B."/>
            <person name="Grigoriev I.V."/>
            <person name="Hibbett D.S."/>
            <person name="Martin F."/>
        </authorList>
    </citation>
    <scope>NUCLEOTIDE SEQUENCE [LARGE SCALE GENOMIC DNA]</scope>
    <source>
        <strain evidence="2 3">FD-325 SS-3</strain>
    </source>
</reference>
<dbReference type="HOGENOM" id="CLU_043698_4_1_1"/>
<protein>
    <recommendedName>
        <fullName evidence="4">G-protein coupled receptors family 1 profile domain-containing protein</fullName>
    </recommendedName>
</protein>
<feature type="transmembrane region" description="Helical" evidence="1">
    <location>
        <begin position="136"/>
        <end position="160"/>
    </location>
</feature>